<evidence type="ECO:0000256" key="1">
    <source>
        <dbReference type="ARBA" id="ARBA00004323"/>
    </source>
</evidence>
<evidence type="ECO:0000256" key="5">
    <source>
        <dbReference type="ARBA" id="ARBA00023034"/>
    </source>
</evidence>
<dbReference type="InterPro" id="IPR040911">
    <property type="entry name" value="Exostosin_GT47"/>
</dbReference>
<feature type="domain" description="Exostosin GT47" evidence="6">
    <location>
        <begin position="43"/>
        <end position="176"/>
    </location>
</feature>
<evidence type="ECO:0000256" key="2">
    <source>
        <dbReference type="ARBA" id="ARBA00010271"/>
    </source>
</evidence>
<evidence type="ECO:0000313" key="7">
    <source>
        <dbReference type="EMBL" id="PIN19226.1"/>
    </source>
</evidence>
<organism evidence="7 8">
    <name type="scientific">Handroanthus impetiginosus</name>
    <dbReference type="NCBI Taxonomy" id="429701"/>
    <lineage>
        <taxon>Eukaryota</taxon>
        <taxon>Viridiplantae</taxon>
        <taxon>Streptophyta</taxon>
        <taxon>Embryophyta</taxon>
        <taxon>Tracheophyta</taxon>
        <taxon>Spermatophyta</taxon>
        <taxon>Magnoliopsida</taxon>
        <taxon>eudicotyledons</taxon>
        <taxon>Gunneridae</taxon>
        <taxon>Pentapetalae</taxon>
        <taxon>asterids</taxon>
        <taxon>lamiids</taxon>
        <taxon>Lamiales</taxon>
        <taxon>Bignoniaceae</taxon>
        <taxon>Crescentiina</taxon>
        <taxon>Tabebuia alliance</taxon>
        <taxon>Handroanthus</taxon>
    </lineage>
</organism>
<dbReference type="PANTHER" id="PTHR11062:SF396">
    <property type="entry name" value="EXOSTOSIN GT47 DOMAIN-CONTAINING PROTEIN"/>
    <property type="match status" value="1"/>
</dbReference>
<keyword evidence="7" id="KW-0808">Transferase</keyword>
<keyword evidence="4" id="KW-0812">Transmembrane</keyword>
<dbReference type="Pfam" id="PF03016">
    <property type="entry name" value="Exostosin_GT47"/>
    <property type="match status" value="2"/>
</dbReference>
<dbReference type="GO" id="GO:0102983">
    <property type="term" value="F:xylogalacturonan beta-1,3-xylosyltransferase activity"/>
    <property type="evidence" value="ECO:0007669"/>
    <property type="project" value="UniProtKB-EC"/>
</dbReference>
<keyword evidence="4" id="KW-0735">Signal-anchor</keyword>
<dbReference type="STRING" id="429701.A0A2G9HNW9"/>
<evidence type="ECO:0000313" key="8">
    <source>
        <dbReference type="Proteomes" id="UP000231279"/>
    </source>
</evidence>
<protein>
    <submittedName>
        <fullName evidence="7">Acetylglucosaminyltransferase EXT1/exostosin 1</fullName>
        <ecNumber evidence="7">2.4.2.41</ecNumber>
    </submittedName>
</protein>
<dbReference type="EC" id="2.4.2.41" evidence="7"/>
<keyword evidence="8" id="KW-1185">Reference proteome</keyword>
<comment type="caution">
    <text evidence="7">The sequence shown here is derived from an EMBL/GenBank/DDBJ whole genome shotgun (WGS) entry which is preliminary data.</text>
</comment>
<dbReference type="InterPro" id="IPR004263">
    <property type="entry name" value="Exostosin"/>
</dbReference>
<dbReference type="GO" id="GO:0000139">
    <property type="term" value="C:Golgi membrane"/>
    <property type="evidence" value="ECO:0007669"/>
    <property type="project" value="UniProtKB-SubCell"/>
</dbReference>
<comment type="similarity">
    <text evidence="2">Belongs to the glycosyltransferase 47 family.</text>
</comment>
<dbReference type="AlphaFoldDB" id="A0A2G9HNW9"/>
<sequence length="307" mass="35303">MVGSSSGRYVNDKELIHDKDMFIENYKQMNGSLMIYACPHRQDEPYANVLLPVDFELGGNYASESNFKKVFLSCHFITKDTSSADLFFLPFSIARLHYDPQVGIDGIQDFIRDYIFNISHEYPYGNCSGGADHFYVACHSIGRSTMEKAFEVELNAIQIVCSSSYYIASYVAHKDASSKLVFFAGSITLSVREKLLQVWENDSKISVNSGHLLTSSSDELLRSKFCLHVKGFKVNTARIGNALYYGCFFSYCRHIRYPSSEENPPRISHKEYLILQSNVLKVREHFQWHLSLVDYDAFYMVMYELWL</sequence>
<comment type="subcellular location">
    <subcellularLocation>
        <location evidence="1">Golgi apparatus membrane</location>
        <topology evidence="1">Single-pass type II membrane protein</topology>
    </subcellularLocation>
</comment>
<proteinExistence type="inferred from homology"/>
<dbReference type="PANTHER" id="PTHR11062">
    <property type="entry name" value="EXOSTOSIN HEPARAN SULFATE GLYCOSYLTRANSFERASE -RELATED"/>
    <property type="match status" value="1"/>
</dbReference>
<accession>A0A2G9HNW9</accession>
<evidence type="ECO:0000256" key="3">
    <source>
        <dbReference type="ARBA" id="ARBA00022676"/>
    </source>
</evidence>
<dbReference type="EMBL" id="NKXS01001313">
    <property type="protein sequence ID" value="PIN19226.1"/>
    <property type="molecule type" value="Genomic_DNA"/>
</dbReference>
<gene>
    <name evidence="7" type="ORF">CDL12_08099</name>
</gene>
<evidence type="ECO:0000259" key="6">
    <source>
        <dbReference type="Pfam" id="PF03016"/>
    </source>
</evidence>
<evidence type="ECO:0000256" key="4">
    <source>
        <dbReference type="ARBA" id="ARBA00022968"/>
    </source>
</evidence>
<name>A0A2G9HNW9_9LAMI</name>
<reference evidence="8" key="1">
    <citation type="journal article" date="2018" name="Gigascience">
        <title>Genome assembly of the Pink Ipe (Handroanthus impetiginosus, Bignoniaceae), a highly valued, ecologically keystone Neotropical timber forest tree.</title>
        <authorList>
            <person name="Silva-Junior O.B."/>
            <person name="Grattapaglia D."/>
            <person name="Novaes E."/>
            <person name="Collevatti R.G."/>
        </authorList>
    </citation>
    <scope>NUCLEOTIDE SEQUENCE [LARGE SCALE GENOMIC DNA]</scope>
    <source>
        <strain evidence="8">cv. UFG-1</strain>
    </source>
</reference>
<dbReference type="OrthoDB" id="1924787at2759"/>
<keyword evidence="3 7" id="KW-0328">Glycosyltransferase</keyword>
<feature type="domain" description="Exostosin GT47" evidence="6">
    <location>
        <begin position="179"/>
        <end position="247"/>
    </location>
</feature>
<dbReference type="Proteomes" id="UP000231279">
    <property type="component" value="Unassembled WGS sequence"/>
</dbReference>
<keyword evidence="5" id="KW-0333">Golgi apparatus</keyword>